<sequence>MMAIMERSGEEVPKEFLETGRTGRRNAMPDILQPAGASLTTADLPLRLQRVTIVTPDKDAQAGPSKTDFSAQKDDSPAEPKGCS</sequence>
<dbReference type="Pfam" id="PF02827">
    <property type="entry name" value="PKI"/>
    <property type="match status" value="1"/>
</dbReference>
<proteinExistence type="inferred from homology"/>
<gene>
    <name evidence="4" type="ORF">PLXY2_LOCUS4364</name>
</gene>
<comment type="similarity">
    <text evidence="2">Belongs to the PKI family.</text>
</comment>
<dbReference type="InterPro" id="IPR004171">
    <property type="entry name" value="cAMP_dep_PKI"/>
</dbReference>
<organism evidence="4 5">
    <name type="scientific">Plutella xylostella</name>
    <name type="common">Diamondback moth</name>
    <name type="synonym">Plutella maculipennis</name>
    <dbReference type="NCBI Taxonomy" id="51655"/>
    <lineage>
        <taxon>Eukaryota</taxon>
        <taxon>Metazoa</taxon>
        <taxon>Ecdysozoa</taxon>
        <taxon>Arthropoda</taxon>
        <taxon>Hexapoda</taxon>
        <taxon>Insecta</taxon>
        <taxon>Pterygota</taxon>
        <taxon>Neoptera</taxon>
        <taxon>Endopterygota</taxon>
        <taxon>Lepidoptera</taxon>
        <taxon>Glossata</taxon>
        <taxon>Ditrysia</taxon>
        <taxon>Yponomeutoidea</taxon>
        <taxon>Plutellidae</taxon>
        <taxon>Plutella</taxon>
    </lineage>
</organism>
<dbReference type="GO" id="GO:0004862">
    <property type="term" value="F:cAMP-dependent protein kinase inhibitor activity"/>
    <property type="evidence" value="ECO:0007669"/>
    <property type="project" value="InterPro"/>
</dbReference>
<protein>
    <submittedName>
        <fullName evidence="4">(diamondback moth) hypothetical protein</fullName>
    </submittedName>
</protein>
<evidence type="ECO:0000313" key="4">
    <source>
        <dbReference type="EMBL" id="CAG9110965.1"/>
    </source>
</evidence>
<evidence type="ECO:0000256" key="2">
    <source>
        <dbReference type="ARBA" id="ARBA00006393"/>
    </source>
</evidence>
<dbReference type="EMBL" id="CAJHNJ030000012">
    <property type="protein sequence ID" value="CAG9110965.1"/>
    <property type="molecule type" value="Genomic_DNA"/>
</dbReference>
<name>A0A8S4E6F7_PLUXY</name>
<comment type="function">
    <text evidence="1">Extremely potent competitive inhibitor of cAMP-dependent protein kinase activity, this protein interacts with the catalytic subunit of the enzyme after the cAMP-induced dissociation of its regulatory chains.</text>
</comment>
<comment type="caution">
    <text evidence="4">The sequence shown here is derived from an EMBL/GenBank/DDBJ whole genome shotgun (WGS) entry which is preliminary data.</text>
</comment>
<accession>A0A8S4E6F7</accession>
<dbReference type="AlphaFoldDB" id="A0A8S4E6F7"/>
<evidence type="ECO:0000313" key="5">
    <source>
        <dbReference type="Proteomes" id="UP000653454"/>
    </source>
</evidence>
<dbReference type="PANTHER" id="PTHR15416">
    <property type="entry name" value="CAMP-DEPENDENT PROTEIN KINASE INHIBITOR/PKI"/>
    <property type="match status" value="1"/>
</dbReference>
<keyword evidence="3" id="KW-0649">Protein kinase inhibitor</keyword>
<keyword evidence="5" id="KW-1185">Reference proteome</keyword>
<evidence type="ECO:0000256" key="3">
    <source>
        <dbReference type="ARBA" id="ARBA00023013"/>
    </source>
</evidence>
<reference evidence="4" key="1">
    <citation type="submission" date="2020-11" db="EMBL/GenBank/DDBJ databases">
        <authorList>
            <person name="Whiteford S."/>
        </authorList>
    </citation>
    <scope>NUCLEOTIDE SEQUENCE</scope>
</reference>
<evidence type="ECO:0000256" key="1">
    <source>
        <dbReference type="ARBA" id="ARBA00002844"/>
    </source>
</evidence>
<dbReference type="Proteomes" id="UP000653454">
    <property type="component" value="Unassembled WGS sequence"/>
</dbReference>